<organism evidence="2 3">
    <name type="scientific">Lecanosticta acicola</name>
    <dbReference type="NCBI Taxonomy" id="111012"/>
    <lineage>
        <taxon>Eukaryota</taxon>
        <taxon>Fungi</taxon>
        <taxon>Dikarya</taxon>
        <taxon>Ascomycota</taxon>
        <taxon>Pezizomycotina</taxon>
        <taxon>Dothideomycetes</taxon>
        <taxon>Dothideomycetidae</taxon>
        <taxon>Mycosphaerellales</taxon>
        <taxon>Mycosphaerellaceae</taxon>
        <taxon>Lecanosticta</taxon>
    </lineage>
</organism>
<feature type="domain" description="Ketosynthase family 3 (KS3)" evidence="1">
    <location>
        <begin position="1"/>
        <end position="192"/>
    </location>
</feature>
<evidence type="ECO:0000259" key="1">
    <source>
        <dbReference type="PROSITE" id="PS52004"/>
    </source>
</evidence>
<dbReference type="GO" id="GO:0006633">
    <property type="term" value="P:fatty acid biosynthetic process"/>
    <property type="evidence" value="ECO:0007669"/>
    <property type="project" value="TreeGrafter"/>
</dbReference>
<dbReference type="InterPro" id="IPR014030">
    <property type="entry name" value="Ketoacyl_synth_N"/>
</dbReference>
<reference evidence="2" key="1">
    <citation type="submission" date="2023-11" db="EMBL/GenBank/DDBJ databases">
        <authorList>
            <person name="Alioto T."/>
            <person name="Alioto T."/>
            <person name="Gomez Garrido J."/>
        </authorList>
    </citation>
    <scope>NUCLEOTIDE SEQUENCE</scope>
</reference>
<evidence type="ECO:0000313" key="3">
    <source>
        <dbReference type="Proteomes" id="UP001296104"/>
    </source>
</evidence>
<dbReference type="Proteomes" id="UP001296104">
    <property type="component" value="Unassembled WGS sequence"/>
</dbReference>
<dbReference type="SMART" id="SM00825">
    <property type="entry name" value="PKS_KS"/>
    <property type="match status" value="1"/>
</dbReference>
<dbReference type="PROSITE" id="PS52004">
    <property type="entry name" value="KS3_2"/>
    <property type="match status" value="1"/>
</dbReference>
<dbReference type="PANTHER" id="PTHR43775:SF29">
    <property type="entry name" value="ASPERFURANONE POLYKETIDE SYNTHASE AFOG-RELATED"/>
    <property type="match status" value="1"/>
</dbReference>
<evidence type="ECO:0000313" key="2">
    <source>
        <dbReference type="EMBL" id="CAK3786646.1"/>
    </source>
</evidence>
<dbReference type="PANTHER" id="PTHR43775">
    <property type="entry name" value="FATTY ACID SYNTHASE"/>
    <property type="match status" value="1"/>
</dbReference>
<dbReference type="InterPro" id="IPR020841">
    <property type="entry name" value="PKS_Beta-ketoAc_synthase_dom"/>
</dbReference>
<name>A0AAI8YRM5_9PEZI</name>
<keyword evidence="3" id="KW-1185">Reference proteome</keyword>
<sequence>MARTVGAKSRRTDTTKTPTITLILSMLEPLPQRAAFYMNRDPAAFDAPFFGISPSEASALDPQQRFLLESTFECLESAGIPMERISGSKTGYFAGSFLTDYDTVTSSDALNIPTYAAMGSSGSLIPNRCSWFYNLKGPSVSCDTACSSSLIAFHLACQSIWSGESELAFAAGASMIMMPNIARALTQMQFLA</sequence>
<dbReference type="GO" id="GO:0044550">
    <property type="term" value="P:secondary metabolite biosynthetic process"/>
    <property type="evidence" value="ECO:0007669"/>
    <property type="project" value="TreeGrafter"/>
</dbReference>
<dbReference type="GO" id="GO:0004312">
    <property type="term" value="F:fatty acid synthase activity"/>
    <property type="evidence" value="ECO:0007669"/>
    <property type="project" value="TreeGrafter"/>
</dbReference>
<dbReference type="CDD" id="cd00833">
    <property type="entry name" value="PKS"/>
    <property type="match status" value="1"/>
</dbReference>
<dbReference type="EMBL" id="CAVMBE010000002">
    <property type="protein sequence ID" value="CAK3786646.1"/>
    <property type="molecule type" value="Genomic_DNA"/>
</dbReference>
<dbReference type="InterPro" id="IPR016039">
    <property type="entry name" value="Thiolase-like"/>
</dbReference>
<accession>A0AAI8YRM5</accession>
<gene>
    <name evidence="2" type="ORF">LECACI_7A000642</name>
</gene>
<proteinExistence type="predicted"/>
<dbReference type="InterPro" id="IPR050091">
    <property type="entry name" value="PKS_NRPS_Biosynth_Enz"/>
</dbReference>
<dbReference type="Pfam" id="PF00109">
    <property type="entry name" value="ketoacyl-synt"/>
    <property type="match status" value="1"/>
</dbReference>
<protein>
    <submittedName>
        <fullName evidence="2">Polyketide synthase</fullName>
    </submittedName>
</protein>
<dbReference type="AlphaFoldDB" id="A0AAI8YRM5"/>
<dbReference type="SUPFAM" id="SSF53901">
    <property type="entry name" value="Thiolase-like"/>
    <property type="match status" value="1"/>
</dbReference>
<dbReference type="Gene3D" id="3.40.47.10">
    <property type="match status" value="1"/>
</dbReference>
<comment type="caution">
    <text evidence="2">The sequence shown here is derived from an EMBL/GenBank/DDBJ whole genome shotgun (WGS) entry which is preliminary data.</text>
</comment>